<dbReference type="GO" id="GO:0015421">
    <property type="term" value="F:ABC-type oligopeptide transporter activity"/>
    <property type="evidence" value="ECO:0007669"/>
    <property type="project" value="TreeGrafter"/>
</dbReference>
<dbReference type="InterPro" id="IPR027417">
    <property type="entry name" value="P-loop_NTPase"/>
</dbReference>
<evidence type="ECO:0000256" key="5">
    <source>
        <dbReference type="ARBA" id="ARBA00022840"/>
    </source>
</evidence>
<dbReference type="InterPro" id="IPR003439">
    <property type="entry name" value="ABC_transporter-like_ATP-bd"/>
</dbReference>
<dbReference type="InterPro" id="IPR011527">
    <property type="entry name" value="ABC1_TM_dom"/>
</dbReference>
<dbReference type="Proteomes" id="UP000559027">
    <property type="component" value="Unassembled WGS sequence"/>
</dbReference>
<dbReference type="SMART" id="SM00382">
    <property type="entry name" value="AAA"/>
    <property type="match status" value="1"/>
</dbReference>
<dbReference type="Gene3D" id="3.40.50.300">
    <property type="entry name" value="P-loop containing nucleotide triphosphate hydrolases"/>
    <property type="match status" value="1"/>
</dbReference>
<evidence type="ECO:0000256" key="7">
    <source>
        <dbReference type="ARBA" id="ARBA00023136"/>
    </source>
</evidence>
<reference evidence="11 12" key="1">
    <citation type="journal article" date="2020" name="ISME J.">
        <title>Uncovering the hidden diversity of litter-decomposition mechanisms in mushroom-forming fungi.</title>
        <authorList>
            <person name="Floudas D."/>
            <person name="Bentzer J."/>
            <person name="Ahren D."/>
            <person name="Johansson T."/>
            <person name="Persson P."/>
            <person name="Tunlid A."/>
        </authorList>
    </citation>
    <scope>NUCLEOTIDE SEQUENCE [LARGE SCALE GENOMIC DNA]</scope>
    <source>
        <strain evidence="11 12">CBS 146.42</strain>
    </source>
</reference>
<dbReference type="EMBL" id="JAACJO010000008">
    <property type="protein sequence ID" value="KAF5355061.1"/>
    <property type="molecule type" value="Genomic_DNA"/>
</dbReference>
<dbReference type="SUPFAM" id="SSF52540">
    <property type="entry name" value="P-loop containing nucleoside triphosphate hydrolases"/>
    <property type="match status" value="1"/>
</dbReference>
<proteinExistence type="predicted"/>
<feature type="signal peptide" evidence="8">
    <location>
        <begin position="1"/>
        <end position="25"/>
    </location>
</feature>
<keyword evidence="8" id="KW-0732">Signal</keyword>
<dbReference type="PROSITE" id="PS50893">
    <property type="entry name" value="ABC_TRANSPORTER_2"/>
    <property type="match status" value="1"/>
</dbReference>
<feature type="domain" description="ABC transporter" evidence="9">
    <location>
        <begin position="178"/>
        <end position="431"/>
    </location>
</feature>
<evidence type="ECO:0000256" key="8">
    <source>
        <dbReference type="SAM" id="SignalP"/>
    </source>
</evidence>
<evidence type="ECO:0000256" key="4">
    <source>
        <dbReference type="ARBA" id="ARBA00022741"/>
    </source>
</evidence>
<dbReference type="GO" id="GO:0005524">
    <property type="term" value="F:ATP binding"/>
    <property type="evidence" value="ECO:0007669"/>
    <property type="project" value="UniProtKB-KW"/>
</dbReference>
<dbReference type="Pfam" id="PF00664">
    <property type="entry name" value="ABC_membrane"/>
    <property type="match status" value="1"/>
</dbReference>
<evidence type="ECO:0000313" key="12">
    <source>
        <dbReference type="Proteomes" id="UP000559027"/>
    </source>
</evidence>
<keyword evidence="12" id="KW-1185">Reference proteome</keyword>
<evidence type="ECO:0000259" key="9">
    <source>
        <dbReference type="PROSITE" id="PS50893"/>
    </source>
</evidence>
<evidence type="ECO:0000256" key="2">
    <source>
        <dbReference type="ARBA" id="ARBA00022448"/>
    </source>
</evidence>
<sequence length="479" mass="52913">MAAMFYTSPTLTLLMLAMVPPVSLGAVFYGRYLKKLSHKTQEAVGDMTKVAAESLSALRTVHAFNALAQEEKKFSERVAKVLTLGRKEAIASGIFFGSTGWSGNVTILGLLGYGSHHCWRLDELAAVHRLRWEWAQYAHTSIMRAIGAGTRVFEVLDRESLVPLHEGVELSPDRRGAIRFEHVHFEYPTRKDVKILKDFNLEVNVGETVAIVGESGGGKSSVHSLLLRYYDPNHGKVTFDGQGAHNTPKLLVDCAYSNNTDIRDFSATSWRRIIGVVPQDPVLFTGTIAENIAFGNPEATREEIEDAAREANCEFIWGMPDGFDTTIGRLSLSGGQRQRLAFARALLKKPAILALDEATSALDATSERRVNDAIEKILRSGQTTCLFVAHRLSTIARAERVIVMEGGRVVESGAYRELVAREGSRFRALMASQLSAVEQNTTTGDASEEAVEEYVEEFDEGRDEGVREVEVVEEKAKKY</sequence>
<dbReference type="GO" id="GO:0005743">
    <property type="term" value="C:mitochondrial inner membrane"/>
    <property type="evidence" value="ECO:0007669"/>
    <property type="project" value="TreeGrafter"/>
</dbReference>
<keyword evidence="3" id="KW-0812">Transmembrane</keyword>
<dbReference type="PROSITE" id="PS00211">
    <property type="entry name" value="ABC_TRANSPORTER_1"/>
    <property type="match status" value="1"/>
</dbReference>
<keyword evidence="5" id="KW-0067">ATP-binding</keyword>
<dbReference type="FunFam" id="3.40.50.300:FF:000836">
    <property type="entry name" value="ABC transporter B family member 25"/>
    <property type="match status" value="1"/>
</dbReference>
<dbReference type="OrthoDB" id="6500128at2759"/>
<dbReference type="InterPro" id="IPR036640">
    <property type="entry name" value="ABC1_TM_sf"/>
</dbReference>
<dbReference type="GO" id="GO:0016887">
    <property type="term" value="F:ATP hydrolysis activity"/>
    <property type="evidence" value="ECO:0007669"/>
    <property type="project" value="InterPro"/>
</dbReference>
<evidence type="ECO:0000256" key="3">
    <source>
        <dbReference type="ARBA" id="ARBA00022692"/>
    </source>
</evidence>
<comment type="caution">
    <text evidence="11">The sequence shown here is derived from an EMBL/GenBank/DDBJ whole genome shotgun (WGS) entry which is preliminary data.</text>
</comment>
<dbReference type="InterPro" id="IPR039421">
    <property type="entry name" value="Type_1_exporter"/>
</dbReference>
<keyword evidence="6" id="KW-1133">Transmembrane helix</keyword>
<dbReference type="PANTHER" id="PTHR43394">
    <property type="entry name" value="ATP-DEPENDENT PERMEASE MDL1, MITOCHONDRIAL"/>
    <property type="match status" value="1"/>
</dbReference>
<protein>
    <recommendedName>
        <fullName evidence="13">P-loop containing nucleoside triphosphate hydrolase protein</fullName>
    </recommendedName>
</protein>
<dbReference type="PROSITE" id="PS50929">
    <property type="entry name" value="ABC_TM1F"/>
    <property type="match status" value="1"/>
</dbReference>
<dbReference type="Pfam" id="PF00005">
    <property type="entry name" value="ABC_tran"/>
    <property type="match status" value="1"/>
</dbReference>
<evidence type="ECO:0000313" key="11">
    <source>
        <dbReference type="EMBL" id="KAF5355061.1"/>
    </source>
</evidence>
<dbReference type="PANTHER" id="PTHR43394:SF1">
    <property type="entry name" value="ATP-BINDING CASSETTE SUB-FAMILY B MEMBER 10, MITOCHONDRIAL"/>
    <property type="match status" value="1"/>
</dbReference>
<comment type="subcellular location">
    <subcellularLocation>
        <location evidence="1">Membrane</location>
        <topology evidence="1">Multi-pass membrane protein</topology>
    </subcellularLocation>
</comment>
<dbReference type="SUPFAM" id="SSF90123">
    <property type="entry name" value="ABC transporter transmembrane region"/>
    <property type="match status" value="1"/>
</dbReference>
<feature type="domain" description="ABC transmembrane type-1" evidence="10">
    <location>
        <begin position="1"/>
        <end position="116"/>
    </location>
</feature>
<evidence type="ECO:0000256" key="6">
    <source>
        <dbReference type="ARBA" id="ARBA00022989"/>
    </source>
</evidence>
<dbReference type="InterPro" id="IPR017871">
    <property type="entry name" value="ABC_transporter-like_CS"/>
</dbReference>
<evidence type="ECO:0000256" key="1">
    <source>
        <dbReference type="ARBA" id="ARBA00004141"/>
    </source>
</evidence>
<dbReference type="InterPro" id="IPR003593">
    <property type="entry name" value="AAA+_ATPase"/>
</dbReference>
<organism evidence="11 12">
    <name type="scientific">Leucocoprinus leucothites</name>
    <dbReference type="NCBI Taxonomy" id="201217"/>
    <lineage>
        <taxon>Eukaryota</taxon>
        <taxon>Fungi</taxon>
        <taxon>Dikarya</taxon>
        <taxon>Basidiomycota</taxon>
        <taxon>Agaricomycotina</taxon>
        <taxon>Agaricomycetes</taxon>
        <taxon>Agaricomycetidae</taxon>
        <taxon>Agaricales</taxon>
        <taxon>Agaricineae</taxon>
        <taxon>Agaricaceae</taxon>
        <taxon>Leucocoprinus</taxon>
    </lineage>
</organism>
<keyword evidence="4" id="KW-0547">Nucleotide-binding</keyword>
<keyword evidence="7" id="KW-0472">Membrane</keyword>
<dbReference type="AlphaFoldDB" id="A0A8H5FZK6"/>
<evidence type="ECO:0000259" key="10">
    <source>
        <dbReference type="PROSITE" id="PS50929"/>
    </source>
</evidence>
<feature type="chain" id="PRO_5034695460" description="P-loop containing nucleoside triphosphate hydrolase protein" evidence="8">
    <location>
        <begin position="26"/>
        <end position="479"/>
    </location>
</feature>
<accession>A0A8H5FZK6</accession>
<dbReference type="GO" id="GO:0090374">
    <property type="term" value="P:oligopeptide export from mitochondrion"/>
    <property type="evidence" value="ECO:0007669"/>
    <property type="project" value="TreeGrafter"/>
</dbReference>
<keyword evidence="2" id="KW-0813">Transport</keyword>
<dbReference type="Gene3D" id="1.20.1560.10">
    <property type="entry name" value="ABC transporter type 1, transmembrane domain"/>
    <property type="match status" value="1"/>
</dbReference>
<evidence type="ECO:0008006" key="13">
    <source>
        <dbReference type="Google" id="ProtNLM"/>
    </source>
</evidence>
<gene>
    <name evidence="11" type="ORF">D9756_005517</name>
</gene>
<name>A0A8H5FZK6_9AGAR</name>